<dbReference type="InterPro" id="IPR037151">
    <property type="entry name" value="AlkB-like_sf"/>
</dbReference>
<comment type="catalytic activity">
    <reaction evidence="14">
        <text>a 1,N(6)-etheno-2'-deoxyadenosine in single-stranded DNA + 2-oxoglutarate + O2 + H2O = a 2'-deoxyadenosine in single-stranded DNA + glyoxal + succinate + CO2</text>
        <dbReference type="Rhea" id="RHEA:70459"/>
        <dbReference type="Rhea" id="RHEA-COMP:17896"/>
        <dbReference type="Rhea" id="RHEA-COMP:17904"/>
        <dbReference type="ChEBI" id="CHEBI:15377"/>
        <dbReference type="ChEBI" id="CHEBI:15379"/>
        <dbReference type="ChEBI" id="CHEBI:16526"/>
        <dbReference type="ChEBI" id="CHEBI:16810"/>
        <dbReference type="ChEBI" id="CHEBI:30031"/>
        <dbReference type="ChEBI" id="CHEBI:34779"/>
        <dbReference type="ChEBI" id="CHEBI:90615"/>
        <dbReference type="ChEBI" id="CHEBI:189583"/>
    </reaction>
    <physiologicalReaction direction="left-to-right" evidence="14">
        <dbReference type="Rhea" id="RHEA:70460"/>
    </physiologicalReaction>
</comment>
<name>A0AAV4DRK3_9GAST</name>
<feature type="binding site" evidence="27">
    <location>
        <position position="154"/>
    </location>
    <ligand>
        <name>2-oxoglutarate</name>
        <dbReference type="ChEBI" id="CHEBI:16810"/>
    </ligand>
</feature>
<evidence type="ECO:0000256" key="25">
    <source>
        <dbReference type="ARBA" id="ARBA00077989"/>
    </source>
</evidence>
<dbReference type="PANTHER" id="PTHR31573">
    <property type="entry name" value="ALPHA-KETOGLUTARATE-DEPENDENT DIOXYGENASE ALKB HOMOLOG 2"/>
    <property type="match status" value="1"/>
</dbReference>
<keyword evidence="5" id="KW-0227">DNA damage</keyword>
<comment type="catalytic activity">
    <reaction evidence="16">
        <text>a 3,N(4)-etheno-2'-deoxycytidine in double-stranded DNA + 2-oxoglutarate + O2 + H2O = a 2'-deoxycytidine in double-stranded DNA + glyoxal + succinate + CO2</text>
        <dbReference type="Rhea" id="RHEA:70467"/>
        <dbReference type="Rhea" id="RHEA-COMP:17070"/>
        <dbReference type="Rhea" id="RHEA-COMP:17905"/>
        <dbReference type="ChEBI" id="CHEBI:15377"/>
        <dbReference type="ChEBI" id="CHEBI:15379"/>
        <dbReference type="ChEBI" id="CHEBI:16526"/>
        <dbReference type="ChEBI" id="CHEBI:16810"/>
        <dbReference type="ChEBI" id="CHEBI:30031"/>
        <dbReference type="ChEBI" id="CHEBI:34779"/>
        <dbReference type="ChEBI" id="CHEBI:85452"/>
        <dbReference type="ChEBI" id="CHEBI:189585"/>
    </reaction>
    <physiologicalReaction direction="left-to-right" evidence="16">
        <dbReference type="Rhea" id="RHEA:70468"/>
    </physiologicalReaction>
</comment>
<keyword evidence="8" id="KW-0560">Oxidoreductase</keyword>
<evidence type="ECO:0000256" key="17">
    <source>
        <dbReference type="ARBA" id="ARBA00051755"/>
    </source>
</evidence>
<feature type="binding site" evidence="27">
    <location>
        <position position="254"/>
    </location>
    <ligand>
        <name>2-oxoglutarate</name>
        <dbReference type="ChEBI" id="CHEBI:16810"/>
    </ligand>
</feature>
<evidence type="ECO:0000256" key="2">
    <source>
        <dbReference type="ARBA" id="ARBA00004604"/>
    </source>
</evidence>
<dbReference type="GO" id="GO:0035516">
    <property type="term" value="F:broad specificity oxidative DNA demethylase activity"/>
    <property type="evidence" value="ECO:0007669"/>
    <property type="project" value="UniProtKB-EC"/>
</dbReference>
<dbReference type="EC" id="1.14.11.33" evidence="23"/>
<comment type="caution">
    <text evidence="29">The sequence shown here is derived from an EMBL/GenBank/DDBJ whole genome shotgun (WGS) entry which is preliminary data.</text>
</comment>
<reference evidence="29 30" key="1">
    <citation type="journal article" date="2021" name="Elife">
        <title>Chloroplast acquisition without the gene transfer in kleptoplastic sea slugs, Plakobranchus ocellatus.</title>
        <authorList>
            <person name="Maeda T."/>
            <person name="Takahashi S."/>
            <person name="Yoshida T."/>
            <person name="Shimamura S."/>
            <person name="Takaki Y."/>
            <person name="Nagai Y."/>
            <person name="Toyoda A."/>
            <person name="Suzuki Y."/>
            <person name="Arimoto A."/>
            <person name="Ishii H."/>
            <person name="Satoh N."/>
            <person name="Nishiyama T."/>
            <person name="Hasebe M."/>
            <person name="Maruyama T."/>
            <person name="Minagawa J."/>
            <person name="Obokata J."/>
            <person name="Shigenobu S."/>
        </authorList>
    </citation>
    <scope>NUCLEOTIDE SEQUENCE [LARGE SCALE GENOMIC DNA]</scope>
</reference>
<comment type="catalytic activity">
    <reaction evidence="13">
        <text>an N(3)-methyl-2'-deoxycytidine in single-stranded DNA + 2-oxoglutarate + O2 = a 2'-deoxycytidine in single-stranded DNA + formaldehyde + succinate + CO2 + H(+)</text>
        <dbReference type="Rhea" id="RHEA:70435"/>
        <dbReference type="Rhea" id="RHEA-COMP:12846"/>
        <dbReference type="Rhea" id="RHEA-COMP:17894"/>
        <dbReference type="ChEBI" id="CHEBI:15378"/>
        <dbReference type="ChEBI" id="CHEBI:15379"/>
        <dbReference type="ChEBI" id="CHEBI:16526"/>
        <dbReference type="ChEBI" id="CHEBI:16810"/>
        <dbReference type="ChEBI" id="CHEBI:16842"/>
        <dbReference type="ChEBI" id="CHEBI:30031"/>
        <dbReference type="ChEBI" id="CHEBI:85452"/>
        <dbReference type="ChEBI" id="CHEBI:139075"/>
    </reaction>
    <physiologicalReaction direction="left-to-right" evidence="13">
        <dbReference type="Rhea" id="RHEA:70436"/>
    </physiologicalReaction>
</comment>
<dbReference type="Pfam" id="PF13532">
    <property type="entry name" value="2OG-FeII_Oxy_2"/>
    <property type="match status" value="1"/>
</dbReference>
<feature type="binding site" evidence="27">
    <location>
        <position position="164"/>
    </location>
    <ligand>
        <name>2-oxoglutarate</name>
        <dbReference type="ChEBI" id="CHEBI:16810"/>
    </ligand>
</feature>
<keyword evidence="4" id="KW-0479">Metal-binding</keyword>
<keyword evidence="9" id="KW-0408">Iron</keyword>
<keyword evidence="7" id="KW-0223">Dioxygenase</keyword>
<evidence type="ECO:0000256" key="18">
    <source>
        <dbReference type="ARBA" id="ARBA00052597"/>
    </source>
</evidence>
<dbReference type="GO" id="GO:0005654">
    <property type="term" value="C:nucleoplasm"/>
    <property type="evidence" value="ECO:0007669"/>
    <property type="project" value="UniProtKB-SubCell"/>
</dbReference>
<evidence type="ECO:0000256" key="5">
    <source>
        <dbReference type="ARBA" id="ARBA00022763"/>
    </source>
</evidence>
<evidence type="ECO:0000256" key="23">
    <source>
        <dbReference type="ARBA" id="ARBA00066725"/>
    </source>
</evidence>
<evidence type="ECO:0000256" key="9">
    <source>
        <dbReference type="ARBA" id="ARBA00023004"/>
    </source>
</evidence>
<comment type="catalytic activity">
    <reaction evidence="20">
        <text>an N(1)-methyl-2'-deoxyadenosine in double-stranded DNA + 2-oxoglutarate + O2 = a 2'-deoxyadenosine in double-stranded DNA + formaldehyde + succinate + CO2 + H(+)</text>
        <dbReference type="Rhea" id="RHEA:70443"/>
        <dbReference type="Rhea" id="RHEA-COMP:14236"/>
        <dbReference type="Rhea" id="RHEA-COMP:17897"/>
        <dbReference type="ChEBI" id="CHEBI:15378"/>
        <dbReference type="ChEBI" id="CHEBI:15379"/>
        <dbReference type="ChEBI" id="CHEBI:16526"/>
        <dbReference type="ChEBI" id="CHEBI:16810"/>
        <dbReference type="ChEBI" id="CHEBI:16842"/>
        <dbReference type="ChEBI" id="CHEBI:30031"/>
        <dbReference type="ChEBI" id="CHEBI:90615"/>
        <dbReference type="ChEBI" id="CHEBI:139096"/>
    </reaction>
    <physiologicalReaction direction="left-to-right" evidence="20">
        <dbReference type="Rhea" id="RHEA:70444"/>
    </physiologicalReaction>
</comment>
<evidence type="ECO:0000259" key="28">
    <source>
        <dbReference type="PROSITE" id="PS51471"/>
    </source>
</evidence>
<feature type="binding site" evidence="27">
    <location>
        <position position="167"/>
    </location>
    <ligand>
        <name>substrate</name>
    </ligand>
</feature>
<feature type="binding site" evidence="27">
    <location>
        <position position="250"/>
    </location>
    <ligand>
        <name>2-oxoglutarate</name>
        <dbReference type="ChEBI" id="CHEBI:16810"/>
    </ligand>
</feature>
<comment type="subcellular location">
    <subcellularLocation>
        <location evidence="2">Nucleus</location>
        <location evidence="2">Nucleolus</location>
    </subcellularLocation>
    <subcellularLocation>
        <location evidence="3">Nucleus</location>
        <location evidence="3">Nucleoplasm</location>
    </subcellularLocation>
</comment>
<comment type="catalytic activity">
    <reaction evidence="19">
        <text>a 1,N(6)-etheno-2'-deoxyadenosine in double-stranded DNA + 2-oxoglutarate + O2 + H2O = a 2'-deoxyadenosine in double-stranded DNA + glyoxal + succinate + CO2</text>
        <dbReference type="Rhea" id="RHEA:70463"/>
        <dbReference type="Rhea" id="RHEA-COMP:17897"/>
        <dbReference type="Rhea" id="RHEA-COMP:17903"/>
        <dbReference type="ChEBI" id="CHEBI:15377"/>
        <dbReference type="ChEBI" id="CHEBI:15379"/>
        <dbReference type="ChEBI" id="CHEBI:16526"/>
        <dbReference type="ChEBI" id="CHEBI:16810"/>
        <dbReference type="ChEBI" id="CHEBI:30031"/>
        <dbReference type="ChEBI" id="CHEBI:34779"/>
        <dbReference type="ChEBI" id="CHEBI:90615"/>
        <dbReference type="ChEBI" id="CHEBI:189583"/>
    </reaction>
    <physiologicalReaction direction="left-to-right" evidence="19">
        <dbReference type="Rhea" id="RHEA:70464"/>
    </physiologicalReaction>
</comment>
<evidence type="ECO:0000256" key="16">
    <source>
        <dbReference type="ARBA" id="ARBA00051434"/>
    </source>
</evidence>
<dbReference type="SUPFAM" id="SSF51197">
    <property type="entry name" value="Clavaminate synthase-like"/>
    <property type="match status" value="1"/>
</dbReference>
<dbReference type="GO" id="GO:0051747">
    <property type="term" value="F:cytosine C-5 DNA demethylase activity"/>
    <property type="evidence" value="ECO:0007669"/>
    <property type="project" value="TreeGrafter"/>
</dbReference>
<comment type="cofactor">
    <cofactor evidence="1">
        <name>Fe(2+)</name>
        <dbReference type="ChEBI" id="CHEBI:29033"/>
    </cofactor>
</comment>
<dbReference type="PANTHER" id="PTHR31573:SF1">
    <property type="entry name" value="DNA OXIDATIVE DEMETHYLASE ALKBH2"/>
    <property type="match status" value="1"/>
</dbReference>
<dbReference type="GO" id="GO:0008198">
    <property type="term" value="F:ferrous iron binding"/>
    <property type="evidence" value="ECO:0007669"/>
    <property type="project" value="TreeGrafter"/>
</dbReference>
<feature type="binding site" evidence="27">
    <location>
        <position position="152"/>
    </location>
    <ligand>
        <name>2-oxoglutarate</name>
        <dbReference type="ChEBI" id="CHEBI:16810"/>
    </ligand>
</feature>
<keyword evidence="11" id="KW-0539">Nucleus</keyword>
<evidence type="ECO:0000256" key="20">
    <source>
        <dbReference type="ARBA" id="ARBA00052800"/>
    </source>
</evidence>
<proteinExistence type="predicted"/>
<evidence type="ECO:0000256" key="19">
    <source>
        <dbReference type="ARBA" id="ARBA00052627"/>
    </source>
</evidence>
<dbReference type="FunFam" id="2.60.120.590:FF:000004">
    <property type="entry name" value="DNA oxidative demethylase ALKBH2"/>
    <property type="match status" value="1"/>
</dbReference>
<evidence type="ECO:0000256" key="8">
    <source>
        <dbReference type="ARBA" id="ARBA00023002"/>
    </source>
</evidence>
<keyword evidence="30" id="KW-1185">Reference proteome</keyword>
<dbReference type="EMBL" id="BLXT01008186">
    <property type="protein sequence ID" value="GFO46501.1"/>
    <property type="molecule type" value="Genomic_DNA"/>
</dbReference>
<sequence>MTDTALVACKIEKITDCSTKNKEHIDKGTSELISARKPETAVCPSNICKWRIINGENLVLRYGLLYSRLEASNLLHRCEKELVYNTGILAKVKMFGKLIDIPRKQVAHGDASLSYTFSGNTVPAMPWTPLLTEIRDQVSKTSGYDFNFVLINRYKDGHDYMGEHKDDEKDLCQGHPIASLSLGQHRDFVFKHQDSRGGHKRRLDEKQGRGRNLEPVSILLEHGSLLLMEHPTNSFWYHSLPRRTRALGVRLNMTFRKMNPANCKPVGTSK</sequence>
<dbReference type="InterPro" id="IPR005123">
    <property type="entry name" value="Oxoglu/Fe-dep_dioxygenase_dom"/>
</dbReference>
<evidence type="ECO:0000256" key="22">
    <source>
        <dbReference type="ARBA" id="ARBA00062909"/>
    </source>
</evidence>
<comment type="catalytic activity">
    <reaction evidence="17">
        <text>a 1,N(2)-etheno-2'-deoxyguanosine in double-stranded DNA + 2-oxoglutarate + O2 + H2O = a 2'-deoxyguanosine in double-stranded DNA + glyoxal + succinate + CO2</text>
        <dbReference type="Rhea" id="RHEA:70487"/>
        <dbReference type="Rhea" id="RHEA-COMP:17910"/>
        <dbReference type="Rhea" id="RHEA-COMP:17912"/>
        <dbReference type="ChEBI" id="CHEBI:15377"/>
        <dbReference type="ChEBI" id="CHEBI:15379"/>
        <dbReference type="ChEBI" id="CHEBI:16526"/>
        <dbReference type="ChEBI" id="CHEBI:16810"/>
        <dbReference type="ChEBI" id="CHEBI:30031"/>
        <dbReference type="ChEBI" id="CHEBI:34779"/>
        <dbReference type="ChEBI" id="CHEBI:85445"/>
        <dbReference type="ChEBI" id="CHEBI:189586"/>
    </reaction>
    <physiologicalReaction direction="left-to-right" evidence="17">
        <dbReference type="Rhea" id="RHEA:70488"/>
    </physiologicalReaction>
</comment>
<dbReference type="Gene3D" id="2.60.120.590">
    <property type="entry name" value="Alpha-ketoglutarate-dependent dioxygenase AlkB-like"/>
    <property type="match status" value="1"/>
</dbReference>
<evidence type="ECO:0000313" key="30">
    <source>
        <dbReference type="Proteomes" id="UP000735302"/>
    </source>
</evidence>
<feature type="binding site" evidence="27">
    <location>
        <begin position="95"/>
        <end position="97"/>
    </location>
    <ligand>
        <name>substrate</name>
    </ligand>
</feature>
<feature type="binding site" evidence="27">
    <location>
        <begin position="115"/>
        <end position="117"/>
    </location>
    <ligand>
        <name>substrate</name>
    </ligand>
</feature>
<evidence type="ECO:0000256" key="4">
    <source>
        <dbReference type="ARBA" id="ARBA00022723"/>
    </source>
</evidence>
<comment type="catalytic activity">
    <reaction evidence="12">
        <text>an N(1)-methyl-2'-deoxyadenosine in single-stranded DNA + 2-oxoglutarate + O2 = a 2'-deoxyadenosine in single-stranded DNA + formaldehyde + succinate + CO2 + H(+)</text>
        <dbReference type="Rhea" id="RHEA:70447"/>
        <dbReference type="Rhea" id="RHEA-COMP:17895"/>
        <dbReference type="Rhea" id="RHEA-COMP:17896"/>
        <dbReference type="ChEBI" id="CHEBI:15378"/>
        <dbReference type="ChEBI" id="CHEBI:15379"/>
        <dbReference type="ChEBI" id="CHEBI:16526"/>
        <dbReference type="ChEBI" id="CHEBI:16810"/>
        <dbReference type="ChEBI" id="CHEBI:16842"/>
        <dbReference type="ChEBI" id="CHEBI:30031"/>
        <dbReference type="ChEBI" id="CHEBI:90615"/>
        <dbReference type="ChEBI" id="CHEBI:139096"/>
    </reaction>
    <physiologicalReaction direction="left-to-right" evidence="12">
        <dbReference type="Rhea" id="RHEA:70448"/>
    </physiologicalReaction>
</comment>
<comment type="subunit">
    <text evidence="22">Interacts with PCNA homotrimer; this interaction is enhanced during the S-phase of the cell cycle. Interacts with nucleolar proteins NCL, UBTF and NPM1. Interacts with XRCC5-XRCC6 heterodimer.</text>
</comment>
<organism evidence="29 30">
    <name type="scientific">Plakobranchus ocellatus</name>
    <dbReference type="NCBI Taxonomy" id="259542"/>
    <lineage>
        <taxon>Eukaryota</taxon>
        <taxon>Metazoa</taxon>
        <taxon>Spiralia</taxon>
        <taxon>Lophotrochozoa</taxon>
        <taxon>Mollusca</taxon>
        <taxon>Gastropoda</taxon>
        <taxon>Heterobranchia</taxon>
        <taxon>Euthyneura</taxon>
        <taxon>Panpulmonata</taxon>
        <taxon>Sacoglossa</taxon>
        <taxon>Placobranchoidea</taxon>
        <taxon>Plakobranchidae</taxon>
        <taxon>Plakobranchus</taxon>
    </lineage>
</organism>
<evidence type="ECO:0000256" key="15">
    <source>
        <dbReference type="ARBA" id="ARBA00051376"/>
    </source>
</evidence>
<evidence type="ECO:0000256" key="3">
    <source>
        <dbReference type="ARBA" id="ARBA00004642"/>
    </source>
</evidence>
<dbReference type="GO" id="GO:0006307">
    <property type="term" value="P:DNA alkylation repair"/>
    <property type="evidence" value="ECO:0007669"/>
    <property type="project" value="TreeGrafter"/>
</dbReference>
<dbReference type="InterPro" id="IPR032852">
    <property type="entry name" value="ALKBH2"/>
</dbReference>
<evidence type="ECO:0000256" key="26">
    <source>
        <dbReference type="ARBA" id="ARBA00081727"/>
    </source>
</evidence>
<feature type="binding site" evidence="27">
    <location>
        <position position="238"/>
    </location>
    <ligand>
        <name>2-oxoglutarate</name>
        <dbReference type="ChEBI" id="CHEBI:16810"/>
    </ligand>
</feature>
<evidence type="ECO:0000256" key="11">
    <source>
        <dbReference type="ARBA" id="ARBA00023242"/>
    </source>
</evidence>
<comment type="catalytic activity">
    <reaction evidence="15">
        <text>an N(3)-methyl-2'-deoxycytidine in double-stranded DNA + 2-oxoglutarate + O2 = a 2'-deoxycytidine in double-stranded DNA + formaldehyde + succinate + CO2 + H(+)</text>
        <dbReference type="Rhea" id="RHEA:70439"/>
        <dbReference type="Rhea" id="RHEA-COMP:14237"/>
        <dbReference type="Rhea" id="RHEA-COMP:17070"/>
        <dbReference type="ChEBI" id="CHEBI:15378"/>
        <dbReference type="ChEBI" id="CHEBI:15379"/>
        <dbReference type="ChEBI" id="CHEBI:16526"/>
        <dbReference type="ChEBI" id="CHEBI:16810"/>
        <dbReference type="ChEBI" id="CHEBI:16842"/>
        <dbReference type="ChEBI" id="CHEBI:30031"/>
        <dbReference type="ChEBI" id="CHEBI:85452"/>
        <dbReference type="ChEBI" id="CHEBI:139075"/>
    </reaction>
    <physiologicalReaction direction="left-to-right" evidence="15">
        <dbReference type="Rhea" id="RHEA:70440"/>
    </physiologicalReaction>
</comment>
<dbReference type="InterPro" id="IPR027450">
    <property type="entry name" value="AlkB-like"/>
</dbReference>
<dbReference type="GO" id="GO:0005730">
    <property type="term" value="C:nucleolus"/>
    <property type="evidence" value="ECO:0007669"/>
    <property type="project" value="UniProtKB-SubCell"/>
</dbReference>
<protein>
    <recommendedName>
        <fullName evidence="24">DNA oxidative demethylase ALKBH2</fullName>
        <ecNumber evidence="23">1.14.11.33</ecNumber>
    </recommendedName>
    <alternativeName>
        <fullName evidence="25">Alkylated DNA repair protein alkB homolog 2</fullName>
    </alternativeName>
    <alternativeName>
        <fullName evidence="26">Alpha-ketoglutarate-dependent dioxygenase alkB homolog 2</fullName>
    </alternativeName>
</protein>
<feature type="binding site" evidence="27">
    <location>
        <position position="256"/>
    </location>
    <ligand>
        <name>2-oxoglutarate</name>
        <dbReference type="ChEBI" id="CHEBI:16810"/>
    </ligand>
</feature>
<evidence type="ECO:0000256" key="1">
    <source>
        <dbReference type="ARBA" id="ARBA00001954"/>
    </source>
</evidence>
<dbReference type="PROSITE" id="PS51471">
    <property type="entry name" value="FE2OG_OXY"/>
    <property type="match status" value="1"/>
</dbReference>
<evidence type="ECO:0000256" key="7">
    <source>
        <dbReference type="ARBA" id="ARBA00022964"/>
    </source>
</evidence>
<evidence type="ECO:0000313" key="29">
    <source>
        <dbReference type="EMBL" id="GFO46501.1"/>
    </source>
</evidence>
<keyword evidence="10" id="KW-0234">DNA repair</keyword>
<dbReference type="Proteomes" id="UP000735302">
    <property type="component" value="Unassembled WGS sequence"/>
</dbReference>
<evidence type="ECO:0000256" key="24">
    <source>
        <dbReference type="ARBA" id="ARBA00072134"/>
    </source>
</evidence>
<evidence type="ECO:0000256" key="6">
    <source>
        <dbReference type="ARBA" id="ARBA00022842"/>
    </source>
</evidence>
<evidence type="ECO:0000256" key="21">
    <source>
        <dbReference type="ARBA" id="ARBA00053025"/>
    </source>
</evidence>
<gene>
    <name evidence="29" type="ORF">PoB_007300600</name>
</gene>
<keyword evidence="6" id="KW-0460">Magnesium</keyword>
<evidence type="ECO:0000256" key="27">
    <source>
        <dbReference type="PIRSR" id="PIRSR632852-1"/>
    </source>
</evidence>
<comment type="catalytic activity">
    <reaction evidence="18">
        <text>a 3,N(4)-etheno-2'-deoxycytidine in single-stranded DNA + 2-oxoglutarate + O2 + H2O = a 2'-deoxycytidine in single-stranded DNA + glyoxal + succinate + CO2</text>
        <dbReference type="Rhea" id="RHEA:70471"/>
        <dbReference type="Rhea" id="RHEA-COMP:12846"/>
        <dbReference type="Rhea" id="RHEA-COMP:17906"/>
        <dbReference type="ChEBI" id="CHEBI:15377"/>
        <dbReference type="ChEBI" id="CHEBI:15379"/>
        <dbReference type="ChEBI" id="CHEBI:16526"/>
        <dbReference type="ChEBI" id="CHEBI:16810"/>
        <dbReference type="ChEBI" id="CHEBI:30031"/>
        <dbReference type="ChEBI" id="CHEBI:34779"/>
        <dbReference type="ChEBI" id="CHEBI:85452"/>
        <dbReference type="ChEBI" id="CHEBI:189585"/>
    </reaction>
    <physiologicalReaction direction="left-to-right" evidence="18">
        <dbReference type="Rhea" id="RHEA:70472"/>
    </physiologicalReaction>
</comment>
<feature type="domain" description="Fe2OG dioxygenase" evidence="28">
    <location>
        <begin position="145"/>
        <end position="259"/>
    </location>
</feature>
<accession>A0AAV4DRK3</accession>
<dbReference type="AlphaFoldDB" id="A0AAV4DRK3"/>
<evidence type="ECO:0000256" key="10">
    <source>
        <dbReference type="ARBA" id="ARBA00023204"/>
    </source>
</evidence>
<evidence type="ECO:0000256" key="13">
    <source>
        <dbReference type="ARBA" id="ARBA00051165"/>
    </source>
</evidence>
<evidence type="ECO:0000256" key="14">
    <source>
        <dbReference type="ARBA" id="ARBA00051189"/>
    </source>
</evidence>
<evidence type="ECO:0000256" key="12">
    <source>
        <dbReference type="ARBA" id="ARBA00051010"/>
    </source>
</evidence>
<comment type="catalytic activity">
    <reaction evidence="21">
        <text>a methylated nucleobase within DNA + 2-oxoglutarate + O2 = a nucleobase within DNA + formaldehyde + succinate + CO2</text>
        <dbReference type="Rhea" id="RHEA:30299"/>
        <dbReference type="Rhea" id="RHEA-COMP:12192"/>
        <dbReference type="Rhea" id="RHEA-COMP:12193"/>
        <dbReference type="ChEBI" id="CHEBI:15379"/>
        <dbReference type="ChEBI" id="CHEBI:16526"/>
        <dbReference type="ChEBI" id="CHEBI:16810"/>
        <dbReference type="ChEBI" id="CHEBI:16842"/>
        <dbReference type="ChEBI" id="CHEBI:30031"/>
        <dbReference type="ChEBI" id="CHEBI:32875"/>
        <dbReference type="ChEBI" id="CHEBI:64428"/>
        <dbReference type="EC" id="1.14.11.33"/>
    </reaction>
    <physiologicalReaction direction="left-to-right" evidence="21">
        <dbReference type="Rhea" id="RHEA:30300"/>
    </physiologicalReaction>
</comment>